<feature type="region of interest" description="Disordered" evidence="1">
    <location>
        <begin position="1"/>
        <end position="25"/>
    </location>
</feature>
<dbReference type="InterPro" id="IPR036236">
    <property type="entry name" value="Znf_C2H2_sf"/>
</dbReference>
<dbReference type="Gene3D" id="3.30.160.60">
    <property type="entry name" value="Classic Zinc Finger"/>
    <property type="match status" value="1"/>
</dbReference>
<dbReference type="GO" id="GO:0008270">
    <property type="term" value="F:zinc ion binding"/>
    <property type="evidence" value="ECO:0007669"/>
    <property type="project" value="InterPro"/>
</dbReference>
<evidence type="ECO:0000313" key="4">
    <source>
        <dbReference type="Proteomes" id="UP001438707"/>
    </source>
</evidence>
<organism evidence="3 4">
    <name type="scientific">Apatococcus lobatus</name>
    <dbReference type="NCBI Taxonomy" id="904363"/>
    <lineage>
        <taxon>Eukaryota</taxon>
        <taxon>Viridiplantae</taxon>
        <taxon>Chlorophyta</taxon>
        <taxon>core chlorophytes</taxon>
        <taxon>Trebouxiophyceae</taxon>
        <taxon>Chlorellales</taxon>
        <taxon>Chlorellaceae</taxon>
        <taxon>Apatococcus</taxon>
    </lineage>
</organism>
<dbReference type="Proteomes" id="UP001438707">
    <property type="component" value="Unassembled WGS sequence"/>
</dbReference>
<dbReference type="SUPFAM" id="SSF57667">
    <property type="entry name" value="beta-beta-alpha zinc fingers"/>
    <property type="match status" value="1"/>
</dbReference>
<evidence type="ECO:0000259" key="2">
    <source>
        <dbReference type="PROSITE" id="PS00028"/>
    </source>
</evidence>
<name>A0AAW1R3K9_9CHLO</name>
<feature type="compositionally biased region" description="Basic residues" evidence="1">
    <location>
        <begin position="12"/>
        <end position="24"/>
    </location>
</feature>
<evidence type="ECO:0000313" key="3">
    <source>
        <dbReference type="EMBL" id="KAK9828307.1"/>
    </source>
</evidence>
<sequence length="140" mass="15400">MGVGQRSTGKGGKGRTITKQKRRSTFLERHIDQIWEDVQKPEGVHDGKTAPLGTTNRVQLDADLPGCGRHYCQPCSRFFVSEHAQSAHDRTKSHKNRIKELMGPKPHDNLDAEVAGNMGRPDNGPKLRPQSAVPAPMAVS</sequence>
<comment type="caution">
    <text evidence="3">The sequence shown here is derived from an EMBL/GenBank/DDBJ whole genome shotgun (WGS) entry which is preliminary data.</text>
</comment>
<feature type="domain" description="C2H2-type" evidence="2">
    <location>
        <begin position="72"/>
        <end position="94"/>
    </location>
</feature>
<dbReference type="AlphaFoldDB" id="A0AAW1R3K9"/>
<dbReference type="PANTHER" id="PTHR47444:SF1">
    <property type="entry name" value="EXPRESSED PROTEIN"/>
    <property type="match status" value="1"/>
</dbReference>
<evidence type="ECO:0000256" key="1">
    <source>
        <dbReference type="SAM" id="MobiDB-lite"/>
    </source>
</evidence>
<dbReference type="EMBL" id="JALJOS010000016">
    <property type="protein sequence ID" value="KAK9828307.1"/>
    <property type="molecule type" value="Genomic_DNA"/>
</dbReference>
<keyword evidence="4" id="KW-1185">Reference proteome</keyword>
<dbReference type="GO" id="GO:0003676">
    <property type="term" value="F:nucleic acid binding"/>
    <property type="evidence" value="ECO:0007669"/>
    <property type="project" value="InterPro"/>
</dbReference>
<accession>A0AAW1R3K9</accession>
<dbReference type="PANTHER" id="PTHR47444">
    <property type="entry name" value="EXPRESSED PROTEIN"/>
    <property type="match status" value="1"/>
</dbReference>
<protein>
    <recommendedName>
        <fullName evidence="2">C2H2-type domain-containing protein</fullName>
    </recommendedName>
</protein>
<feature type="region of interest" description="Disordered" evidence="1">
    <location>
        <begin position="86"/>
        <end position="140"/>
    </location>
</feature>
<dbReference type="SMART" id="SM00451">
    <property type="entry name" value="ZnF_U1"/>
    <property type="match status" value="1"/>
</dbReference>
<dbReference type="InterPro" id="IPR003604">
    <property type="entry name" value="Matrin/U1-like-C_Znf_C2H2"/>
</dbReference>
<reference evidence="3 4" key="1">
    <citation type="journal article" date="2024" name="Nat. Commun.">
        <title>Phylogenomics reveals the evolutionary origins of lichenization in chlorophyte algae.</title>
        <authorList>
            <person name="Puginier C."/>
            <person name="Libourel C."/>
            <person name="Otte J."/>
            <person name="Skaloud P."/>
            <person name="Haon M."/>
            <person name="Grisel S."/>
            <person name="Petersen M."/>
            <person name="Berrin J.G."/>
            <person name="Delaux P.M."/>
            <person name="Dal Grande F."/>
            <person name="Keller J."/>
        </authorList>
    </citation>
    <scope>NUCLEOTIDE SEQUENCE [LARGE SCALE GENOMIC DNA]</scope>
    <source>
        <strain evidence="3 4">SAG 2145</strain>
    </source>
</reference>
<proteinExistence type="predicted"/>
<gene>
    <name evidence="3" type="ORF">WJX74_008194</name>
</gene>
<dbReference type="PROSITE" id="PS00028">
    <property type="entry name" value="ZINC_FINGER_C2H2_1"/>
    <property type="match status" value="1"/>
</dbReference>
<feature type="compositionally biased region" description="Basic and acidic residues" evidence="1">
    <location>
        <begin position="98"/>
        <end position="110"/>
    </location>
</feature>
<dbReference type="InterPro" id="IPR013087">
    <property type="entry name" value="Znf_C2H2_type"/>
</dbReference>